<feature type="compositionally biased region" description="Pro residues" evidence="1">
    <location>
        <begin position="121"/>
        <end position="131"/>
    </location>
</feature>
<evidence type="ECO:0000256" key="1">
    <source>
        <dbReference type="SAM" id="MobiDB-lite"/>
    </source>
</evidence>
<sequence length="131" mass="13157">MDHQPLPATSSHHPRHFPGPPLSALGPGGSPGRASWGSAAVGAGGPQNASTGLLALGTRHQASSHSPAPWPPSVEASAKQLTALPRLASLCLQQPCPPCKPGPPTGHPSPPGLTSAWSPRPALPPPSSQQL</sequence>
<evidence type="ECO:0000313" key="3">
    <source>
        <dbReference type="Proteomes" id="UP000558488"/>
    </source>
</evidence>
<feature type="region of interest" description="Disordered" evidence="1">
    <location>
        <begin position="1"/>
        <end position="77"/>
    </location>
</feature>
<proteinExistence type="predicted"/>
<organism evidence="2 3">
    <name type="scientific">Pipistrellus kuhlii</name>
    <name type="common">Kuhl's pipistrelle</name>
    <dbReference type="NCBI Taxonomy" id="59472"/>
    <lineage>
        <taxon>Eukaryota</taxon>
        <taxon>Metazoa</taxon>
        <taxon>Chordata</taxon>
        <taxon>Craniata</taxon>
        <taxon>Vertebrata</taxon>
        <taxon>Euteleostomi</taxon>
        <taxon>Mammalia</taxon>
        <taxon>Eutheria</taxon>
        <taxon>Laurasiatheria</taxon>
        <taxon>Chiroptera</taxon>
        <taxon>Yangochiroptera</taxon>
        <taxon>Vespertilionidae</taxon>
        <taxon>Pipistrellus</taxon>
    </lineage>
</organism>
<name>A0A7J7UG98_PIPKU</name>
<dbReference type="EMBL" id="JACAGB010000020">
    <property type="protein sequence ID" value="KAF6311910.1"/>
    <property type="molecule type" value="Genomic_DNA"/>
</dbReference>
<feature type="compositionally biased region" description="Pro residues" evidence="1">
    <location>
        <begin position="95"/>
        <end position="111"/>
    </location>
</feature>
<comment type="caution">
    <text evidence="2">The sequence shown here is derived from an EMBL/GenBank/DDBJ whole genome shotgun (WGS) entry which is preliminary data.</text>
</comment>
<feature type="region of interest" description="Disordered" evidence="1">
    <location>
        <begin position="92"/>
        <end position="131"/>
    </location>
</feature>
<protein>
    <submittedName>
        <fullName evidence="2">Uncharacterized protein</fullName>
    </submittedName>
</protein>
<feature type="compositionally biased region" description="Low complexity" evidence="1">
    <location>
        <begin position="32"/>
        <end position="41"/>
    </location>
</feature>
<gene>
    <name evidence="2" type="ORF">mPipKuh1_009101</name>
</gene>
<keyword evidence="3" id="KW-1185">Reference proteome</keyword>
<evidence type="ECO:0000313" key="2">
    <source>
        <dbReference type="EMBL" id="KAF6311910.1"/>
    </source>
</evidence>
<reference evidence="2 3" key="1">
    <citation type="journal article" date="2020" name="Nature">
        <title>Six reference-quality genomes reveal evolution of bat adaptations.</title>
        <authorList>
            <person name="Jebb D."/>
            <person name="Huang Z."/>
            <person name="Pippel M."/>
            <person name="Hughes G.M."/>
            <person name="Lavrichenko K."/>
            <person name="Devanna P."/>
            <person name="Winkler S."/>
            <person name="Jermiin L.S."/>
            <person name="Skirmuntt E.C."/>
            <person name="Katzourakis A."/>
            <person name="Burkitt-Gray L."/>
            <person name="Ray D.A."/>
            <person name="Sullivan K.A.M."/>
            <person name="Roscito J.G."/>
            <person name="Kirilenko B.M."/>
            <person name="Davalos L.M."/>
            <person name="Corthals A.P."/>
            <person name="Power M.L."/>
            <person name="Jones G."/>
            <person name="Ransome R.D."/>
            <person name="Dechmann D.K.N."/>
            <person name="Locatelli A.G."/>
            <person name="Puechmaille S.J."/>
            <person name="Fedrigo O."/>
            <person name="Jarvis E.D."/>
            <person name="Hiller M."/>
            <person name="Vernes S.C."/>
            <person name="Myers E.W."/>
            <person name="Teeling E.C."/>
        </authorList>
    </citation>
    <scope>NUCLEOTIDE SEQUENCE [LARGE SCALE GENOMIC DNA]</scope>
    <source>
        <strain evidence="2">MPipKuh1</strain>
        <tissue evidence="2">Flight muscle</tissue>
    </source>
</reference>
<dbReference type="Proteomes" id="UP000558488">
    <property type="component" value="Unassembled WGS sequence"/>
</dbReference>
<accession>A0A7J7UG98</accession>
<dbReference type="AlphaFoldDB" id="A0A7J7UG98"/>